<gene>
    <name evidence="2" type="ORF">ACFPIH_09825</name>
</gene>
<dbReference type="EMBL" id="JBHSFK010000005">
    <property type="protein sequence ID" value="MFC4499828.1"/>
    <property type="molecule type" value="Genomic_DNA"/>
</dbReference>
<reference evidence="3" key="1">
    <citation type="journal article" date="2019" name="Int. J. Syst. Evol. Microbiol.">
        <title>The Global Catalogue of Microorganisms (GCM) 10K type strain sequencing project: providing services to taxonomists for standard genome sequencing and annotation.</title>
        <authorList>
            <consortium name="The Broad Institute Genomics Platform"/>
            <consortium name="The Broad Institute Genome Sequencing Center for Infectious Disease"/>
            <person name="Wu L."/>
            <person name="Ma J."/>
        </authorList>
    </citation>
    <scope>NUCLEOTIDE SEQUENCE [LARGE SCALE GENOMIC DNA]</scope>
    <source>
        <strain evidence="3">CGMCC 4.7177</strain>
    </source>
</reference>
<evidence type="ECO:0000256" key="1">
    <source>
        <dbReference type="SAM" id="MobiDB-lite"/>
    </source>
</evidence>
<comment type="caution">
    <text evidence="2">The sequence shown here is derived from an EMBL/GenBank/DDBJ whole genome shotgun (WGS) entry which is preliminary data.</text>
</comment>
<keyword evidence="3" id="KW-1185">Reference proteome</keyword>
<name>A0ABV9AN85_9ACTN</name>
<sequence>MRRVRDERLPLARRHRALRCAVGDYCPLGFNATWAYLAATACPAPDLRRDPAALLRALDTLEESRAVHLKAVDDFAARRRLEKADGRRTPRASDTAALRGPRWPSATAPSRLGLIAAVANRHSAFRRFPYPDETLSPDIRVRQLADLHARLDACASSYLKALGLVDRPAAEHLADTVHGIRGLTRPGYAPLNGYTLRWLRFANLLAYAAEASSAIEQ</sequence>
<protein>
    <submittedName>
        <fullName evidence="2">Uncharacterized protein</fullName>
    </submittedName>
</protein>
<accession>A0ABV9AN85</accession>
<dbReference type="Proteomes" id="UP001595839">
    <property type="component" value="Unassembled WGS sequence"/>
</dbReference>
<organism evidence="2 3">
    <name type="scientific">Streptomyces vulcanius</name>
    <dbReference type="NCBI Taxonomy" id="1441876"/>
    <lineage>
        <taxon>Bacteria</taxon>
        <taxon>Bacillati</taxon>
        <taxon>Actinomycetota</taxon>
        <taxon>Actinomycetes</taxon>
        <taxon>Kitasatosporales</taxon>
        <taxon>Streptomycetaceae</taxon>
        <taxon>Streptomyces</taxon>
    </lineage>
</organism>
<evidence type="ECO:0000313" key="2">
    <source>
        <dbReference type="EMBL" id="MFC4499828.1"/>
    </source>
</evidence>
<dbReference type="RefSeq" id="WP_381165433.1">
    <property type="nucleotide sequence ID" value="NZ_JBHSFK010000005.1"/>
</dbReference>
<feature type="region of interest" description="Disordered" evidence="1">
    <location>
        <begin position="83"/>
        <end position="104"/>
    </location>
</feature>
<evidence type="ECO:0000313" key="3">
    <source>
        <dbReference type="Proteomes" id="UP001595839"/>
    </source>
</evidence>
<proteinExistence type="predicted"/>